<keyword evidence="1" id="KW-1185">Reference proteome</keyword>
<dbReference type="Proteomes" id="UP000887565">
    <property type="component" value="Unplaced"/>
</dbReference>
<dbReference type="WBParaSite" id="nRc.2.0.1.t17443-RA">
    <property type="protein sequence ID" value="nRc.2.0.1.t17443-RA"/>
    <property type="gene ID" value="nRc.2.0.1.g17443"/>
</dbReference>
<dbReference type="AlphaFoldDB" id="A0A915ITS7"/>
<protein>
    <submittedName>
        <fullName evidence="2">Uncharacterized protein</fullName>
    </submittedName>
</protein>
<proteinExistence type="predicted"/>
<accession>A0A915ITS7</accession>
<evidence type="ECO:0000313" key="1">
    <source>
        <dbReference type="Proteomes" id="UP000887565"/>
    </source>
</evidence>
<organism evidence="1 2">
    <name type="scientific">Romanomermis culicivorax</name>
    <name type="common">Nematode worm</name>
    <dbReference type="NCBI Taxonomy" id="13658"/>
    <lineage>
        <taxon>Eukaryota</taxon>
        <taxon>Metazoa</taxon>
        <taxon>Ecdysozoa</taxon>
        <taxon>Nematoda</taxon>
        <taxon>Enoplea</taxon>
        <taxon>Dorylaimia</taxon>
        <taxon>Mermithida</taxon>
        <taxon>Mermithoidea</taxon>
        <taxon>Mermithidae</taxon>
        <taxon>Romanomermis</taxon>
    </lineage>
</organism>
<evidence type="ECO:0000313" key="2">
    <source>
        <dbReference type="WBParaSite" id="nRc.2.0.1.t17443-RA"/>
    </source>
</evidence>
<reference evidence="2" key="1">
    <citation type="submission" date="2022-11" db="UniProtKB">
        <authorList>
            <consortium name="WormBaseParasite"/>
        </authorList>
    </citation>
    <scope>IDENTIFICATION</scope>
</reference>
<name>A0A915ITS7_ROMCU</name>
<sequence length="75" mass="8527">MGNQFARYVGYALTNGQTYVIDTTTLMAEEWVFDHDRMEAKQIDLIALHFYQQYSSIPGHVNQETGLGSPVLETD</sequence>